<proteinExistence type="inferred from homology"/>
<gene>
    <name evidence="3" type="ORF">GCM10007878_15200</name>
</gene>
<dbReference type="Pfam" id="PF03658">
    <property type="entry name" value="Ub-RnfH"/>
    <property type="match status" value="1"/>
</dbReference>
<dbReference type="PANTHER" id="PTHR37483">
    <property type="entry name" value="UPF0125 PROTEIN RATB"/>
    <property type="match status" value="1"/>
</dbReference>
<name>A0ABQ5ZXB9_9GAMM</name>
<protein>
    <recommendedName>
        <fullName evidence="2">UPF0125 protein GCM10007878_15200</fullName>
    </recommendedName>
</protein>
<comment type="caution">
    <text evidence="3">The sequence shown here is derived from an EMBL/GenBank/DDBJ whole genome shotgun (WGS) entry which is preliminary data.</text>
</comment>
<organism evidence="3 4">
    <name type="scientific">Marinospirillum insulare</name>
    <dbReference type="NCBI Taxonomy" id="217169"/>
    <lineage>
        <taxon>Bacteria</taxon>
        <taxon>Pseudomonadati</taxon>
        <taxon>Pseudomonadota</taxon>
        <taxon>Gammaproteobacteria</taxon>
        <taxon>Oceanospirillales</taxon>
        <taxon>Oceanospirillaceae</taxon>
        <taxon>Marinospirillum</taxon>
    </lineage>
</organism>
<evidence type="ECO:0000256" key="1">
    <source>
        <dbReference type="ARBA" id="ARBA00010645"/>
    </source>
</evidence>
<sequence length="101" mass="10971">MSNQLVALLEIEVAFALPTKQKILSIKVPKGTSVYAAALSSGIDAYFPDLDLTTSRLGIFGKLVAKPAEQEVKQGDRIEVYRPLIADPKASRAKRAEKKAD</sequence>
<comment type="similarity">
    <text evidence="1 2">Belongs to the UPF0125 (RnfH) family.</text>
</comment>
<dbReference type="InterPro" id="IPR005346">
    <property type="entry name" value="RnfH"/>
</dbReference>
<dbReference type="Proteomes" id="UP001156682">
    <property type="component" value="Unassembled WGS sequence"/>
</dbReference>
<accession>A0ABQ5ZXB9</accession>
<dbReference type="InterPro" id="IPR037021">
    <property type="entry name" value="RnfH_sf"/>
</dbReference>
<dbReference type="EMBL" id="BSOR01000027">
    <property type="protein sequence ID" value="GLR64082.1"/>
    <property type="molecule type" value="Genomic_DNA"/>
</dbReference>
<dbReference type="NCBIfam" id="NF002490">
    <property type="entry name" value="PRK01777.1"/>
    <property type="match status" value="1"/>
</dbReference>
<dbReference type="PANTHER" id="PTHR37483:SF1">
    <property type="entry name" value="UPF0125 PROTEIN RATB"/>
    <property type="match status" value="1"/>
</dbReference>
<dbReference type="HAMAP" id="MF_00460">
    <property type="entry name" value="UPF0125_RnfH"/>
    <property type="match status" value="1"/>
</dbReference>
<evidence type="ECO:0000256" key="2">
    <source>
        <dbReference type="HAMAP-Rule" id="MF_00460"/>
    </source>
</evidence>
<dbReference type="Gene3D" id="3.10.20.280">
    <property type="entry name" value="RnfH-like"/>
    <property type="match status" value="1"/>
</dbReference>
<reference evidence="4" key="1">
    <citation type="journal article" date="2019" name="Int. J. Syst. Evol. Microbiol.">
        <title>The Global Catalogue of Microorganisms (GCM) 10K type strain sequencing project: providing services to taxonomists for standard genome sequencing and annotation.</title>
        <authorList>
            <consortium name="The Broad Institute Genomics Platform"/>
            <consortium name="The Broad Institute Genome Sequencing Center for Infectious Disease"/>
            <person name="Wu L."/>
            <person name="Ma J."/>
        </authorList>
    </citation>
    <scope>NUCLEOTIDE SEQUENCE [LARGE SCALE GENOMIC DNA]</scope>
    <source>
        <strain evidence="4">NBRC 100033</strain>
    </source>
</reference>
<keyword evidence="4" id="KW-1185">Reference proteome</keyword>
<dbReference type="SUPFAM" id="SSF54285">
    <property type="entry name" value="MoaD/ThiS"/>
    <property type="match status" value="1"/>
</dbReference>
<evidence type="ECO:0000313" key="3">
    <source>
        <dbReference type="EMBL" id="GLR64082.1"/>
    </source>
</evidence>
<dbReference type="RefSeq" id="WP_027851064.1">
    <property type="nucleotide sequence ID" value="NZ_BSOR01000027.1"/>
</dbReference>
<dbReference type="InterPro" id="IPR016155">
    <property type="entry name" value="Mopterin_synth/thiamin_S_b"/>
</dbReference>
<evidence type="ECO:0000313" key="4">
    <source>
        <dbReference type="Proteomes" id="UP001156682"/>
    </source>
</evidence>